<dbReference type="Gene3D" id="3.30.930.10">
    <property type="entry name" value="Bira Bifunctional Protein, Domain 2"/>
    <property type="match status" value="1"/>
</dbReference>
<dbReference type="GO" id="GO:0004077">
    <property type="term" value="F:biotin--[biotin carboxyl-carrier protein] ligase activity"/>
    <property type="evidence" value="ECO:0007669"/>
    <property type="project" value="UniProtKB-EC"/>
</dbReference>
<dbReference type="EMBL" id="JAIRBC010000025">
    <property type="protein sequence ID" value="MCG2462132.1"/>
    <property type="molecule type" value="Genomic_DNA"/>
</dbReference>
<accession>A0AAE3EW35</accession>
<dbReference type="AlphaFoldDB" id="A0AAE3EW35"/>
<proteinExistence type="predicted"/>
<dbReference type="PANTHER" id="PTHR12835">
    <property type="entry name" value="BIOTIN PROTEIN LIGASE"/>
    <property type="match status" value="1"/>
</dbReference>
<feature type="domain" description="BPL/LPL catalytic" evidence="2">
    <location>
        <begin position="1"/>
        <end position="177"/>
    </location>
</feature>
<evidence type="ECO:0000313" key="4">
    <source>
        <dbReference type="Proteomes" id="UP001200642"/>
    </source>
</evidence>
<evidence type="ECO:0000256" key="1">
    <source>
        <dbReference type="ARBA" id="ARBA00022598"/>
    </source>
</evidence>
<evidence type="ECO:0000313" key="3">
    <source>
        <dbReference type="EMBL" id="MCG2462132.1"/>
    </source>
</evidence>
<dbReference type="Proteomes" id="UP001200642">
    <property type="component" value="Unassembled WGS sequence"/>
</dbReference>
<dbReference type="InterPro" id="IPR004143">
    <property type="entry name" value="BPL_LPL_catalytic"/>
</dbReference>
<evidence type="ECO:0000259" key="2">
    <source>
        <dbReference type="PROSITE" id="PS51733"/>
    </source>
</evidence>
<keyword evidence="4" id="KW-1185">Reference proteome</keyword>
<organism evidence="3 4">
    <name type="scientific">Cerina litoralis</name>
    <dbReference type="NCBI Taxonomy" id="2874477"/>
    <lineage>
        <taxon>Bacteria</taxon>
        <taxon>Pseudomonadati</taxon>
        <taxon>Bacteroidota</taxon>
        <taxon>Flavobacteriia</taxon>
        <taxon>Flavobacteriales</taxon>
        <taxon>Flavobacteriaceae</taxon>
        <taxon>Cerina</taxon>
    </lineage>
</organism>
<dbReference type="PANTHER" id="PTHR12835:SF5">
    <property type="entry name" value="BIOTIN--PROTEIN LIGASE"/>
    <property type="match status" value="1"/>
</dbReference>
<comment type="caution">
    <text evidence="3">The sequence shown here is derived from an EMBL/GenBank/DDBJ whole genome shotgun (WGS) entry which is preliminary data.</text>
</comment>
<sequence length="243" mass="27016">MQIIKLNATESTNAYLKKLALVEEMEDFAVVVAQKQWMGRGQMGTKWEAEPGKNLTFSVLKKKLGLSAKNQFWLNMGVSLAVIDALNQLNVPDLSIKWPNDILSGHFKIGGILIENILSGAMIQSSIIGIGINVNQLEFGDLPRASSLKLLLGRSFVLDELLHSIMGHLRTNLALVSQSKGNILLSSYENVMFRRNKPSTFRDARGQLIMGFIKGVSADGKLLVLLEDDVLKEYDLKELQLLY</sequence>
<dbReference type="GO" id="GO:0005737">
    <property type="term" value="C:cytoplasm"/>
    <property type="evidence" value="ECO:0007669"/>
    <property type="project" value="TreeGrafter"/>
</dbReference>
<gene>
    <name evidence="3" type="ORF">K8352_15335</name>
</gene>
<reference evidence="3" key="1">
    <citation type="submission" date="2023-02" db="EMBL/GenBank/DDBJ databases">
        <title>Genome of Flavobacteriaceae gen. nov. sp. strain F89.</title>
        <authorList>
            <person name="Wang Y."/>
        </authorList>
    </citation>
    <scope>NUCLEOTIDE SEQUENCE</scope>
    <source>
        <strain evidence="3">F89</strain>
    </source>
</reference>
<dbReference type="RefSeq" id="WP_317903270.1">
    <property type="nucleotide sequence ID" value="NZ_JAIRBC010000025.1"/>
</dbReference>
<dbReference type="InterPro" id="IPR045864">
    <property type="entry name" value="aa-tRNA-synth_II/BPL/LPL"/>
</dbReference>
<dbReference type="PROSITE" id="PS51733">
    <property type="entry name" value="BPL_LPL_CATALYTIC"/>
    <property type="match status" value="1"/>
</dbReference>
<dbReference type="InterPro" id="IPR004408">
    <property type="entry name" value="Biotin_CoA_COase_ligase"/>
</dbReference>
<dbReference type="Pfam" id="PF03099">
    <property type="entry name" value="BPL_LplA_LipB"/>
    <property type="match status" value="1"/>
</dbReference>
<dbReference type="SUPFAM" id="SSF55681">
    <property type="entry name" value="Class II aaRS and biotin synthetases"/>
    <property type="match status" value="1"/>
</dbReference>
<dbReference type="EC" id="6.3.4.15" evidence="3"/>
<dbReference type="NCBIfam" id="TIGR00121">
    <property type="entry name" value="birA_ligase"/>
    <property type="match status" value="1"/>
</dbReference>
<keyword evidence="1 3" id="KW-0436">Ligase</keyword>
<protein>
    <submittedName>
        <fullName evidence="3">Biotin--[acetyl-CoA-carboxylase] ligase</fullName>
        <ecNumber evidence="3">6.3.4.15</ecNumber>
    </submittedName>
</protein>
<name>A0AAE3EW35_9FLAO</name>
<dbReference type="CDD" id="cd16442">
    <property type="entry name" value="BPL"/>
    <property type="match status" value="1"/>
</dbReference>